<dbReference type="RefSeq" id="WP_074681751.1">
    <property type="nucleotide sequence ID" value="NZ_CBCSET010000008.1"/>
</dbReference>
<evidence type="ECO:0000313" key="2">
    <source>
        <dbReference type="EMBL" id="SDF64416.1"/>
    </source>
</evidence>
<dbReference type="Pfam" id="PF14354">
    <property type="entry name" value="Lar_restr_allev"/>
    <property type="match status" value="1"/>
</dbReference>
<sequence length="78" mass="8284">MTNSHLPQQLALLSVSGLLPCPFCGMAKLARVTRTPPEGEPEPICIQCETCGATGPTATTHDHLSALWDVRASTERPA</sequence>
<name>A0A1G7MRZ0_9GAMM</name>
<reference evidence="1 4" key="2">
    <citation type="submission" date="2023-11" db="EMBL/GenBank/DDBJ databases">
        <title>MicrobeMod: A computational toolkit for identifying prokaryotic methylation and restriction-modification with nanopore sequencing.</title>
        <authorList>
            <person name="Crits-Christoph A."/>
            <person name="Kang S.C."/>
            <person name="Lee H."/>
            <person name="Ostrov N."/>
        </authorList>
    </citation>
    <scope>NUCLEOTIDE SEQUENCE [LARGE SCALE GENOMIC DNA]</scope>
    <source>
        <strain evidence="1 4">ATCC BAA-571</strain>
    </source>
</reference>
<evidence type="ECO:0000313" key="1">
    <source>
        <dbReference type="EMBL" id="MDX5994907.1"/>
    </source>
</evidence>
<evidence type="ECO:0000313" key="4">
    <source>
        <dbReference type="Proteomes" id="UP001278050"/>
    </source>
</evidence>
<dbReference type="NCBIfam" id="TIGR03655">
    <property type="entry name" value="anti_R_Lar"/>
    <property type="match status" value="1"/>
</dbReference>
<accession>A0A1G7MRZ0</accession>
<dbReference type="Proteomes" id="UP000182413">
    <property type="component" value="Unassembled WGS sequence"/>
</dbReference>
<protein>
    <submittedName>
        <fullName evidence="1">Lar family restriction alleviation protein</fullName>
    </submittedName>
    <submittedName>
        <fullName evidence="2">Restriction alleviation protein, Lar family</fullName>
    </submittedName>
</protein>
<reference evidence="2 3" key="1">
    <citation type="submission" date="2016-10" db="EMBL/GenBank/DDBJ databases">
        <authorList>
            <person name="de Groot N.N."/>
        </authorList>
    </citation>
    <scope>NUCLEOTIDE SEQUENCE [LARGE SCALE GENOMIC DNA]</scope>
    <source>
        <strain evidence="2 3">JCM 10630</strain>
    </source>
</reference>
<organism evidence="2 3">
    <name type="scientific">Ectopseudomonas alcaliphila</name>
    <dbReference type="NCBI Taxonomy" id="101564"/>
    <lineage>
        <taxon>Bacteria</taxon>
        <taxon>Pseudomonadati</taxon>
        <taxon>Pseudomonadota</taxon>
        <taxon>Gammaproteobacteria</taxon>
        <taxon>Pseudomonadales</taxon>
        <taxon>Pseudomonadaceae</taxon>
        <taxon>Ectopseudomonas</taxon>
    </lineage>
</organism>
<gene>
    <name evidence="2" type="ORF">SAMN05216575_109113</name>
    <name evidence="1" type="ORF">SIM71_22820</name>
</gene>
<evidence type="ECO:0000313" key="3">
    <source>
        <dbReference type="Proteomes" id="UP000182413"/>
    </source>
</evidence>
<dbReference type="InterPro" id="IPR019908">
    <property type="entry name" value="Toxin_RalR"/>
</dbReference>
<dbReference type="Proteomes" id="UP001278050">
    <property type="component" value="Unassembled WGS sequence"/>
</dbReference>
<dbReference type="AlphaFoldDB" id="A0A1G7MRZ0"/>
<dbReference type="EMBL" id="FNAE01000009">
    <property type="protein sequence ID" value="SDF64416.1"/>
    <property type="molecule type" value="Genomic_DNA"/>
</dbReference>
<proteinExistence type="predicted"/>
<keyword evidence="4" id="KW-1185">Reference proteome</keyword>
<dbReference type="EMBL" id="JAWXXP010000001">
    <property type="protein sequence ID" value="MDX5994907.1"/>
    <property type="molecule type" value="Genomic_DNA"/>
</dbReference>